<evidence type="ECO:0000313" key="3">
    <source>
        <dbReference type="Proteomes" id="UP000198771"/>
    </source>
</evidence>
<keyword evidence="3" id="KW-1185">Reference proteome</keyword>
<evidence type="ECO:0000313" key="2">
    <source>
        <dbReference type="EMBL" id="SDB49914.1"/>
    </source>
</evidence>
<accession>A0A1G6DXM8</accession>
<feature type="transmembrane region" description="Helical" evidence="1">
    <location>
        <begin position="171"/>
        <end position="192"/>
    </location>
</feature>
<gene>
    <name evidence="2" type="ORF">SAMN05660653_02456</name>
</gene>
<name>A0A1G6DXM8_9BACT</name>
<feature type="transmembrane region" description="Helical" evidence="1">
    <location>
        <begin position="129"/>
        <end position="151"/>
    </location>
</feature>
<keyword evidence="1" id="KW-0812">Transmembrane</keyword>
<evidence type="ECO:0000256" key="1">
    <source>
        <dbReference type="SAM" id="Phobius"/>
    </source>
</evidence>
<proteinExistence type="predicted"/>
<keyword evidence="1" id="KW-1133">Transmembrane helix</keyword>
<protein>
    <submittedName>
        <fullName evidence="2">Uncharacterized protein</fullName>
    </submittedName>
</protein>
<organism evidence="2 3">
    <name type="scientific">Desulfonatronum thiosulfatophilum</name>
    <dbReference type="NCBI Taxonomy" id="617002"/>
    <lineage>
        <taxon>Bacteria</taxon>
        <taxon>Pseudomonadati</taxon>
        <taxon>Thermodesulfobacteriota</taxon>
        <taxon>Desulfovibrionia</taxon>
        <taxon>Desulfovibrionales</taxon>
        <taxon>Desulfonatronaceae</taxon>
        <taxon>Desulfonatronum</taxon>
    </lineage>
</organism>
<dbReference type="Proteomes" id="UP000198771">
    <property type="component" value="Unassembled WGS sequence"/>
</dbReference>
<dbReference type="EMBL" id="FMXO01000014">
    <property type="protein sequence ID" value="SDB49914.1"/>
    <property type="molecule type" value="Genomic_DNA"/>
</dbReference>
<dbReference type="STRING" id="617002.SAMN05660653_02456"/>
<reference evidence="2 3" key="1">
    <citation type="submission" date="2016-10" db="EMBL/GenBank/DDBJ databases">
        <authorList>
            <person name="de Groot N.N."/>
        </authorList>
    </citation>
    <scope>NUCLEOTIDE SEQUENCE [LARGE SCALE GENOMIC DNA]</scope>
    <source>
        <strain evidence="2 3">ASO4-2</strain>
    </source>
</reference>
<keyword evidence="1" id="KW-0472">Membrane</keyword>
<dbReference type="AlphaFoldDB" id="A0A1G6DXM8"/>
<sequence>MHDFTLTLLYWTVYLSPQSFASAITLDAEVTSVKIIPILSLVLLLSFSPVMAQQPLTSPERSPANSSNLDAAIDALHSDIDVLQRNPSPSMLDILALSTKLAELEKLSAPMTVNSIPAPETTSHETRDFLTIGAGAGLGFLASGLVMTGVLGPMTHSLATGVGLSWMTARLLSASVTTLGVVSGTYAGGMYARNLVVD</sequence>